<dbReference type="PROSITE" id="PS51186">
    <property type="entry name" value="GNAT"/>
    <property type="match status" value="1"/>
</dbReference>
<evidence type="ECO:0000313" key="2">
    <source>
        <dbReference type="EMBL" id="QIR15349.1"/>
    </source>
</evidence>
<keyword evidence="3" id="KW-1185">Reference proteome</keyword>
<reference evidence="2 3" key="1">
    <citation type="submission" date="2020-03" db="EMBL/GenBank/DDBJ databases">
        <title>Complete genome sequence of Shewanella sp.</title>
        <authorList>
            <person name="Kim Y.-S."/>
            <person name="Kim S.-J."/>
            <person name="Jung H.-K."/>
            <person name="Kim K.-H."/>
        </authorList>
    </citation>
    <scope>NUCLEOTIDE SEQUENCE [LARGE SCALE GENOMIC DNA]</scope>
    <source>
        <strain evidence="2 3">PN3F2</strain>
    </source>
</reference>
<dbReference type="InterPro" id="IPR016181">
    <property type="entry name" value="Acyl_CoA_acyltransferase"/>
</dbReference>
<dbReference type="Gene3D" id="3.40.630.30">
    <property type="match status" value="1"/>
</dbReference>
<dbReference type="SUPFAM" id="SSF55729">
    <property type="entry name" value="Acyl-CoA N-acyltransferases (Nat)"/>
    <property type="match status" value="1"/>
</dbReference>
<keyword evidence="2" id="KW-0808">Transferase</keyword>
<feature type="domain" description="N-acetyltransferase" evidence="1">
    <location>
        <begin position="1"/>
        <end position="156"/>
    </location>
</feature>
<dbReference type="InterPro" id="IPR000182">
    <property type="entry name" value="GNAT_dom"/>
</dbReference>
<gene>
    <name evidence="2" type="ORF">HBH39_13320</name>
</gene>
<organism evidence="2 3">
    <name type="scientific">Shewanella aestuarii</name>
    <dbReference type="NCBI Taxonomy" id="1028752"/>
    <lineage>
        <taxon>Bacteria</taxon>
        <taxon>Pseudomonadati</taxon>
        <taxon>Pseudomonadota</taxon>
        <taxon>Gammaproteobacteria</taxon>
        <taxon>Alteromonadales</taxon>
        <taxon>Shewanellaceae</taxon>
        <taxon>Shewanella</taxon>
    </lineage>
</organism>
<dbReference type="GO" id="GO:0016747">
    <property type="term" value="F:acyltransferase activity, transferring groups other than amino-acyl groups"/>
    <property type="evidence" value="ECO:0007669"/>
    <property type="project" value="InterPro"/>
</dbReference>
<sequence>MAIQHDCYQQITPEPLSVMQSKWHRSPQSCFVVEYKNQVIAYVLAHPWYQAKAPKLDMVLPSIKQADCLYIHDMAVSPKAQGLGIANKLVAEVKNAMTLLNFNGIGLIAIQGACAFWRKHQFSPLESLPSVLTDSLASYGADAHYLYFSEPANTPS</sequence>
<name>A0A6G9QND2_9GAMM</name>
<dbReference type="Pfam" id="PF00583">
    <property type="entry name" value="Acetyltransf_1"/>
    <property type="match status" value="1"/>
</dbReference>
<evidence type="ECO:0000259" key="1">
    <source>
        <dbReference type="PROSITE" id="PS51186"/>
    </source>
</evidence>
<dbReference type="Proteomes" id="UP000502608">
    <property type="component" value="Chromosome"/>
</dbReference>
<protein>
    <submittedName>
        <fullName evidence="2">GNAT family N-acetyltransferase</fullName>
    </submittedName>
</protein>
<dbReference type="EMBL" id="CP050313">
    <property type="protein sequence ID" value="QIR15349.1"/>
    <property type="molecule type" value="Genomic_DNA"/>
</dbReference>
<dbReference type="KEGG" id="saes:HBH39_13320"/>
<dbReference type="CDD" id="cd04301">
    <property type="entry name" value="NAT_SF"/>
    <property type="match status" value="1"/>
</dbReference>
<proteinExistence type="predicted"/>
<evidence type="ECO:0000313" key="3">
    <source>
        <dbReference type="Proteomes" id="UP000502608"/>
    </source>
</evidence>
<dbReference type="AlphaFoldDB" id="A0A6G9QND2"/>
<accession>A0A6G9QND2</accession>